<evidence type="ECO:0000256" key="1">
    <source>
        <dbReference type="ARBA" id="ARBA00004141"/>
    </source>
</evidence>
<comment type="subcellular location">
    <subcellularLocation>
        <location evidence="1">Membrane</location>
        <topology evidence="1">Multi-pass membrane protein</topology>
    </subcellularLocation>
</comment>
<keyword evidence="4" id="KW-0472">Membrane</keyword>
<dbReference type="EMBL" id="PKPP01001681">
    <property type="protein sequence ID" value="PWA80733.1"/>
    <property type="molecule type" value="Genomic_DNA"/>
</dbReference>
<evidence type="ECO:0000256" key="5">
    <source>
        <dbReference type="SAM" id="MobiDB-lite"/>
    </source>
</evidence>
<keyword evidence="2" id="KW-0812">Transmembrane</keyword>
<keyword evidence="7" id="KW-1185">Reference proteome</keyword>
<name>A0A2U1P4N5_ARTAN</name>
<dbReference type="PANTHER" id="PTHR14110:SF6">
    <property type="entry name" value="OS04G0405100 PROTEIN"/>
    <property type="match status" value="1"/>
</dbReference>
<sequence length="292" mass="32527">MQSLRLYELGFQAIFACRSCYHNPYWHLPRSCHGYRSGCSSRVHAPLVLTFIGGYKPLVQSFILGRTMEQARNFAVMTGVNAGISCVMKRLRGKEDMQTRFGSGVMVSLVSGMRGPSVTSIGVLFAVVNCAMLKLEEQASQQQAKDIGPNKTKGMFSSIGIGFGLDHYPMNPLTRGMLTQNTIPLHIDSCYHNPYWRLLRSFHGYRCGCSLEGACSVGSINHLQKAAPLDQRVWFQGLVPESWYHCIGIGFGLDHYPMNPLNRGMLTENTIPLHTDRNGMRKGGSKAWLRSS</sequence>
<feature type="region of interest" description="Disordered" evidence="5">
    <location>
        <begin position="273"/>
        <end position="292"/>
    </location>
</feature>
<keyword evidence="3" id="KW-1133">Transmembrane helix</keyword>
<comment type="caution">
    <text evidence="6">The sequence shown here is derived from an EMBL/GenBank/DDBJ whole genome shotgun (WGS) entry which is preliminary data.</text>
</comment>
<gene>
    <name evidence="6" type="ORF">CTI12_AA167820</name>
</gene>
<dbReference type="GO" id="GO:0042721">
    <property type="term" value="C:TIM22 mitochondrial import inner membrane insertion complex"/>
    <property type="evidence" value="ECO:0007669"/>
    <property type="project" value="InterPro"/>
</dbReference>
<evidence type="ECO:0000313" key="6">
    <source>
        <dbReference type="EMBL" id="PWA80733.1"/>
    </source>
</evidence>
<dbReference type="PANTHER" id="PTHR14110">
    <property type="entry name" value="MITOCHONDRIAL IMPORT INNER MEMBRANE TRANSLOCASE SUBUNIT TIM22"/>
    <property type="match status" value="1"/>
</dbReference>
<evidence type="ECO:0000313" key="7">
    <source>
        <dbReference type="Proteomes" id="UP000245207"/>
    </source>
</evidence>
<dbReference type="AlphaFoldDB" id="A0A2U1P4N5"/>
<dbReference type="GO" id="GO:0008320">
    <property type="term" value="F:protein transmembrane transporter activity"/>
    <property type="evidence" value="ECO:0007669"/>
    <property type="project" value="TreeGrafter"/>
</dbReference>
<dbReference type="STRING" id="35608.A0A2U1P4N5"/>
<organism evidence="6 7">
    <name type="scientific">Artemisia annua</name>
    <name type="common">Sweet wormwood</name>
    <dbReference type="NCBI Taxonomy" id="35608"/>
    <lineage>
        <taxon>Eukaryota</taxon>
        <taxon>Viridiplantae</taxon>
        <taxon>Streptophyta</taxon>
        <taxon>Embryophyta</taxon>
        <taxon>Tracheophyta</taxon>
        <taxon>Spermatophyta</taxon>
        <taxon>Magnoliopsida</taxon>
        <taxon>eudicotyledons</taxon>
        <taxon>Gunneridae</taxon>
        <taxon>Pentapetalae</taxon>
        <taxon>asterids</taxon>
        <taxon>campanulids</taxon>
        <taxon>Asterales</taxon>
        <taxon>Asteraceae</taxon>
        <taxon>Asteroideae</taxon>
        <taxon>Anthemideae</taxon>
        <taxon>Artemisiinae</taxon>
        <taxon>Artemisia</taxon>
    </lineage>
</organism>
<dbReference type="Proteomes" id="UP000245207">
    <property type="component" value="Unassembled WGS sequence"/>
</dbReference>
<reference evidence="6 7" key="1">
    <citation type="journal article" date="2018" name="Mol. Plant">
        <title>The genome of Artemisia annua provides insight into the evolution of Asteraceae family and artemisinin biosynthesis.</title>
        <authorList>
            <person name="Shen Q."/>
            <person name="Zhang L."/>
            <person name="Liao Z."/>
            <person name="Wang S."/>
            <person name="Yan T."/>
            <person name="Shi P."/>
            <person name="Liu M."/>
            <person name="Fu X."/>
            <person name="Pan Q."/>
            <person name="Wang Y."/>
            <person name="Lv Z."/>
            <person name="Lu X."/>
            <person name="Zhang F."/>
            <person name="Jiang W."/>
            <person name="Ma Y."/>
            <person name="Chen M."/>
            <person name="Hao X."/>
            <person name="Li L."/>
            <person name="Tang Y."/>
            <person name="Lv G."/>
            <person name="Zhou Y."/>
            <person name="Sun X."/>
            <person name="Brodelius P.E."/>
            <person name="Rose J.K.C."/>
            <person name="Tang K."/>
        </authorList>
    </citation>
    <scope>NUCLEOTIDE SEQUENCE [LARGE SCALE GENOMIC DNA]</scope>
    <source>
        <strain evidence="7">cv. Huhao1</strain>
        <tissue evidence="6">Leaf</tissue>
    </source>
</reference>
<dbReference type="GO" id="GO:0045039">
    <property type="term" value="P:protein insertion into mitochondrial inner membrane"/>
    <property type="evidence" value="ECO:0007669"/>
    <property type="project" value="InterPro"/>
</dbReference>
<accession>A0A2U1P4N5</accession>
<dbReference type="InterPro" id="IPR039175">
    <property type="entry name" value="TIM22"/>
</dbReference>
<protein>
    <submittedName>
        <fullName evidence="6">Uncharacterized protein</fullName>
    </submittedName>
</protein>
<evidence type="ECO:0000256" key="3">
    <source>
        <dbReference type="ARBA" id="ARBA00022989"/>
    </source>
</evidence>
<dbReference type="OrthoDB" id="507126at2759"/>
<dbReference type="GO" id="GO:0009706">
    <property type="term" value="C:chloroplast inner membrane"/>
    <property type="evidence" value="ECO:0007669"/>
    <property type="project" value="TreeGrafter"/>
</dbReference>
<evidence type="ECO:0000256" key="4">
    <source>
        <dbReference type="ARBA" id="ARBA00023136"/>
    </source>
</evidence>
<dbReference type="GO" id="GO:0045036">
    <property type="term" value="P:protein targeting to chloroplast"/>
    <property type="evidence" value="ECO:0007669"/>
    <property type="project" value="TreeGrafter"/>
</dbReference>
<proteinExistence type="predicted"/>
<evidence type="ECO:0000256" key="2">
    <source>
        <dbReference type="ARBA" id="ARBA00022692"/>
    </source>
</evidence>